<organism evidence="1 2">
    <name type="scientific">Nocardia uniformis</name>
    <dbReference type="NCBI Taxonomy" id="53432"/>
    <lineage>
        <taxon>Bacteria</taxon>
        <taxon>Bacillati</taxon>
        <taxon>Actinomycetota</taxon>
        <taxon>Actinomycetes</taxon>
        <taxon>Mycobacteriales</taxon>
        <taxon>Nocardiaceae</taxon>
        <taxon>Nocardia</taxon>
    </lineage>
</organism>
<sequence>MGDPTAEQLYTQAADGTFRMDGDLARKCAATFLRFAAALDPQLARSTELQSLTGFGGFDSARQLRRGFEGKAAELTTTLRGLRETAVRMAEAYLVAGGLIEEADALHGTAVRAAAADLDP</sequence>
<proteinExistence type="predicted"/>
<comment type="caution">
    <text evidence="1">The sequence shown here is derived from an EMBL/GenBank/DDBJ whole genome shotgun (WGS) entry which is preliminary data.</text>
</comment>
<accession>A0A849C2C4</accession>
<reference evidence="1 2" key="1">
    <citation type="submission" date="2020-05" db="EMBL/GenBank/DDBJ databases">
        <title>MicrobeNet Type strains.</title>
        <authorList>
            <person name="Nicholson A.C."/>
        </authorList>
    </citation>
    <scope>NUCLEOTIDE SEQUENCE [LARGE SCALE GENOMIC DNA]</scope>
    <source>
        <strain evidence="1 2">JCM 3224</strain>
    </source>
</reference>
<dbReference type="AlphaFoldDB" id="A0A849C2C4"/>
<evidence type="ECO:0000313" key="1">
    <source>
        <dbReference type="EMBL" id="NNH72852.1"/>
    </source>
</evidence>
<protein>
    <submittedName>
        <fullName evidence="1">Uncharacterized protein</fullName>
    </submittedName>
</protein>
<keyword evidence="2" id="KW-1185">Reference proteome</keyword>
<evidence type="ECO:0000313" key="2">
    <source>
        <dbReference type="Proteomes" id="UP000586827"/>
    </source>
</evidence>
<dbReference type="EMBL" id="JABELX010000008">
    <property type="protein sequence ID" value="NNH72852.1"/>
    <property type="molecule type" value="Genomic_DNA"/>
</dbReference>
<name>A0A849C2C4_9NOCA</name>
<gene>
    <name evidence="1" type="ORF">HLB23_23840</name>
</gene>
<dbReference type="Proteomes" id="UP000586827">
    <property type="component" value="Unassembled WGS sequence"/>
</dbReference>